<keyword evidence="4" id="KW-0804">Transcription</keyword>
<accession>A0ABY7DXM5</accession>
<dbReference type="PANTHER" id="PTHR11969">
    <property type="entry name" value="MAX DIMERIZATION, MAD"/>
    <property type="match status" value="1"/>
</dbReference>
<dbReference type="Proteomes" id="UP001164746">
    <property type="component" value="Chromosome 4"/>
</dbReference>
<protein>
    <submittedName>
        <fullName evidence="8">MNT-like protein</fullName>
    </submittedName>
</protein>
<reference evidence="8" key="1">
    <citation type="submission" date="2022-11" db="EMBL/GenBank/DDBJ databases">
        <title>Centuries of genome instability and evolution in soft-shell clam transmissible cancer (bioRxiv).</title>
        <authorList>
            <person name="Hart S.F.M."/>
            <person name="Yonemitsu M.A."/>
            <person name="Giersch R.M."/>
            <person name="Beal B.F."/>
            <person name="Arriagada G."/>
            <person name="Davis B.W."/>
            <person name="Ostrander E.A."/>
            <person name="Goff S.P."/>
            <person name="Metzger M.J."/>
        </authorList>
    </citation>
    <scope>NUCLEOTIDE SEQUENCE</scope>
    <source>
        <strain evidence="8">MELC-2E11</strain>
        <tissue evidence="8">Siphon/mantle</tissue>
    </source>
</reference>
<evidence type="ECO:0000313" key="9">
    <source>
        <dbReference type="Proteomes" id="UP001164746"/>
    </source>
</evidence>
<feature type="domain" description="BHLH" evidence="7">
    <location>
        <begin position="77"/>
        <end position="128"/>
    </location>
</feature>
<evidence type="ECO:0000256" key="5">
    <source>
        <dbReference type="ARBA" id="ARBA00023242"/>
    </source>
</evidence>
<evidence type="ECO:0000256" key="6">
    <source>
        <dbReference type="SAM" id="MobiDB-lite"/>
    </source>
</evidence>
<evidence type="ECO:0000256" key="3">
    <source>
        <dbReference type="ARBA" id="ARBA00023125"/>
    </source>
</evidence>
<dbReference type="Gene3D" id="4.10.280.10">
    <property type="entry name" value="Helix-loop-helix DNA-binding domain"/>
    <property type="match status" value="1"/>
</dbReference>
<dbReference type="InterPro" id="IPR011598">
    <property type="entry name" value="bHLH_dom"/>
</dbReference>
<evidence type="ECO:0000256" key="4">
    <source>
        <dbReference type="ARBA" id="ARBA00023163"/>
    </source>
</evidence>
<dbReference type="Pfam" id="PF00010">
    <property type="entry name" value="HLH"/>
    <property type="match status" value="1"/>
</dbReference>
<keyword evidence="3" id="KW-0238">DNA-binding</keyword>
<name>A0ABY7DXM5_MYAAR</name>
<dbReference type="SUPFAM" id="SSF47459">
    <property type="entry name" value="HLH, helix-loop-helix DNA-binding domain"/>
    <property type="match status" value="1"/>
</dbReference>
<feature type="compositionally biased region" description="Basic and acidic residues" evidence="6">
    <location>
        <begin position="61"/>
        <end position="71"/>
    </location>
</feature>
<feature type="region of interest" description="Disordered" evidence="6">
    <location>
        <begin position="14"/>
        <end position="45"/>
    </location>
</feature>
<feature type="region of interest" description="Disordered" evidence="6">
    <location>
        <begin position="217"/>
        <end position="242"/>
    </location>
</feature>
<feature type="region of interest" description="Disordered" evidence="6">
    <location>
        <begin position="61"/>
        <end position="85"/>
    </location>
</feature>
<organism evidence="8 9">
    <name type="scientific">Mya arenaria</name>
    <name type="common">Soft-shell clam</name>
    <dbReference type="NCBI Taxonomy" id="6604"/>
    <lineage>
        <taxon>Eukaryota</taxon>
        <taxon>Metazoa</taxon>
        <taxon>Spiralia</taxon>
        <taxon>Lophotrochozoa</taxon>
        <taxon>Mollusca</taxon>
        <taxon>Bivalvia</taxon>
        <taxon>Autobranchia</taxon>
        <taxon>Heteroconchia</taxon>
        <taxon>Euheterodonta</taxon>
        <taxon>Imparidentia</taxon>
        <taxon>Neoheterodontei</taxon>
        <taxon>Myida</taxon>
        <taxon>Myoidea</taxon>
        <taxon>Myidae</taxon>
        <taxon>Mya</taxon>
    </lineage>
</organism>
<feature type="compositionally biased region" description="Low complexity" evidence="6">
    <location>
        <begin position="72"/>
        <end position="81"/>
    </location>
</feature>
<evidence type="ECO:0000259" key="7">
    <source>
        <dbReference type="PROSITE" id="PS50888"/>
    </source>
</evidence>
<dbReference type="PANTHER" id="PTHR11969:SF99">
    <property type="entry name" value="MAX-BINDING PROTEIN MNT"/>
    <property type="match status" value="1"/>
</dbReference>
<feature type="compositionally biased region" description="Polar residues" evidence="6">
    <location>
        <begin position="21"/>
        <end position="31"/>
    </location>
</feature>
<evidence type="ECO:0000256" key="2">
    <source>
        <dbReference type="ARBA" id="ARBA00023015"/>
    </source>
</evidence>
<proteinExistence type="predicted"/>
<feature type="compositionally biased region" description="Basic residues" evidence="6">
    <location>
        <begin position="227"/>
        <end position="236"/>
    </location>
</feature>
<dbReference type="PROSITE" id="PS50888">
    <property type="entry name" value="BHLH"/>
    <property type="match status" value="1"/>
</dbReference>
<keyword evidence="2" id="KW-0805">Transcription regulation</keyword>
<dbReference type="EMBL" id="CP111015">
    <property type="protein sequence ID" value="WAR01547.1"/>
    <property type="molecule type" value="Genomic_DNA"/>
</dbReference>
<dbReference type="InterPro" id="IPR036638">
    <property type="entry name" value="HLH_DNA-bd_sf"/>
</dbReference>
<keyword evidence="9" id="KW-1185">Reference proteome</keyword>
<sequence length="488" mass="53136">MSLETLLEAAEFLESREQAKSTKFSPQNANGDQRRNHGPASVSDDTAAMLAKFAIEGRIRTKSGSGKDKSSDTSPDGSTSSIPDGNFLRRAHLKECFDFLKKNVPSLEEKRTSNLGILRCSLRYIQLNPRSCDDNNVVLFQNLKRKEREFEVELHKFVHQKIVLQEHLSNLKVDLQQMDIDVDINALAILVLKERGTPPPSDYDENDDDEEEAEMLAMETNSPTPKTGRKRKHSYKKVSDSPQPVFALPLPSPIKIPPPPPSSILPSTTLAFIPPTQPRPSISMEPMYTASAASNALIRASLAAATTAAPVSVVSSAPPLTTPLKPSSVVTSDIQLPPKKAMVQNLNGLVKLQQKPQAPQFPAPTPLGQTLGMRPMVTPSSAVALNQPLGQVKKVPAMTMLSQLPAGFEVTGGKLVEVGARTRPPVSGFEMSGGKLVARPPVTQILHQTLTQRQALQKQTASNHSQDTSVTVPDWLIICTFVFGELIM</sequence>
<gene>
    <name evidence="8" type="ORF">MAR_008105</name>
</gene>
<keyword evidence="5" id="KW-0539">Nucleus</keyword>
<evidence type="ECO:0000256" key="1">
    <source>
        <dbReference type="ARBA" id="ARBA00004123"/>
    </source>
</evidence>
<evidence type="ECO:0000313" key="8">
    <source>
        <dbReference type="EMBL" id="WAR01547.1"/>
    </source>
</evidence>
<comment type="subcellular location">
    <subcellularLocation>
        <location evidence="1">Nucleus</location>
    </subcellularLocation>
</comment>